<dbReference type="EMBL" id="JBHTBR010000002">
    <property type="protein sequence ID" value="MFC7290830.1"/>
    <property type="molecule type" value="Genomic_DNA"/>
</dbReference>
<accession>A0ABW2II92</accession>
<dbReference type="Pfam" id="PF01135">
    <property type="entry name" value="PCMT"/>
    <property type="match status" value="1"/>
</dbReference>
<dbReference type="PANTHER" id="PTHR11579">
    <property type="entry name" value="PROTEIN-L-ISOASPARTATE O-METHYLTRANSFERASE"/>
    <property type="match status" value="1"/>
</dbReference>
<comment type="caution">
    <text evidence="4">The sequence shown here is derived from an EMBL/GenBank/DDBJ whole genome shotgun (WGS) entry which is preliminary data.</text>
</comment>
<gene>
    <name evidence="4" type="ORF">ACFQS8_04320</name>
</gene>
<dbReference type="Proteomes" id="UP001596492">
    <property type="component" value="Unassembled WGS sequence"/>
</dbReference>
<keyword evidence="5" id="KW-1185">Reference proteome</keyword>
<protein>
    <recommendedName>
        <fullName evidence="2">Protein-L-isoaspartate O-methyltransferase</fullName>
    </recommendedName>
    <alternativeName>
        <fullName evidence="3">Protein L-isoaspartyl methyltransferase</fullName>
    </alternativeName>
</protein>
<dbReference type="RefSeq" id="WP_382166033.1">
    <property type="nucleotide sequence ID" value="NZ_JBHTBR010000002.1"/>
</dbReference>
<dbReference type="SUPFAM" id="SSF53335">
    <property type="entry name" value="S-adenosyl-L-methionine-dependent methyltransferases"/>
    <property type="match status" value="1"/>
</dbReference>
<evidence type="ECO:0000256" key="1">
    <source>
        <dbReference type="ARBA" id="ARBA00005369"/>
    </source>
</evidence>
<dbReference type="InterPro" id="IPR029063">
    <property type="entry name" value="SAM-dependent_MTases_sf"/>
</dbReference>
<proteinExistence type="inferred from homology"/>
<dbReference type="InterPro" id="IPR000682">
    <property type="entry name" value="PCMT"/>
</dbReference>
<evidence type="ECO:0000313" key="4">
    <source>
        <dbReference type="EMBL" id="MFC7290830.1"/>
    </source>
</evidence>
<evidence type="ECO:0000313" key="5">
    <source>
        <dbReference type="Proteomes" id="UP001596492"/>
    </source>
</evidence>
<evidence type="ECO:0000256" key="3">
    <source>
        <dbReference type="ARBA" id="ARBA00030757"/>
    </source>
</evidence>
<comment type="similarity">
    <text evidence="1">Belongs to the methyltransferase superfamily. L-isoaspartyl/D-aspartyl protein methyltransferase family.</text>
</comment>
<organism evidence="4 5">
    <name type="scientific">Hirschia litorea</name>
    <dbReference type="NCBI Taxonomy" id="1199156"/>
    <lineage>
        <taxon>Bacteria</taxon>
        <taxon>Pseudomonadati</taxon>
        <taxon>Pseudomonadota</taxon>
        <taxon>Alphaproteobacteria</taxon>
        <taxon>Hyphomonadales</taxon>
        <taxon>Hyphomonadaceae</taxon>
        <taxon>Hirschia</taxon>
    </lineage>
</organism>
<dbReference type="CDD" id="cd02440">
    <property type="entry name" value="AdoMet_MTases"/>
    <property type="match status" value="1"/>
</dbReference>
<dbReference type="Gene3D" id="3.40.50.150">
    <property type="entry name" value="Vaccinia Virus protein VP39"/>
    <property type="match status" value="1"/>
</dbReference>
<sequence>MNDAVARETMIDTQVRPNDVTDRRIHTALQAVPREAFLPKSRHSLAYAEFDHQTSEGRYMWRARDFAKLLEAAKIKPTDEVLDIASGSGYSSAILSYLAAAVVGLEDDEAIAEAASARLDALNIDNADVVAGDIKKGLADQGPYDVIIVNGAVEIVPTEWTDQLKDGGRLAVVVREGKVSQARIYTRAGDALSCRSAFDTAPPALPGFEKTASFVF</sequence>
<dbReference type="PANTHER" id="PTHR11579:SF18">
    <property type="entry name" value="PROTEIN-L-ISOASPARTATE O-METHYLTRANSFERASE"/>
    <property type="match status" value="1"/>
</dbReference>
<reference evidence="5" key="1">
    <citation type="journal article" date="2019" name="Int. J. Syst. Evol. Microbiol.">
        <title>The Global Catalogue of Microorganisms (GCM) 10K type strain sequencing project: providing services to taxonomists for standard genome sequencing and annotation.</title>
        <authorList>
            <consortium name="The Broad Institute Genomics Platform"/>
            <consortium name="The Broad Institute Genome Sequencing Center for Infectious Disease"/>
            <person name="Wu L."/>
            <person name="Ma J."/>
        </authorList>
    </citation>
    <scope>NUCLEOTIDE SEQUENCE [LARGE SCALE GENOMIC DNA]</scope>
    <source>
        <strain evidence="5">CCUG 51308</strain>
    </source>
</reference>
<name>A0ABW2II92_9PROT</name>
<evidence type="ECO:0000256" key="2">
    <source>
        <dbReference type="ARBA" id="ARBA00013346"/>
    </source>
</evidence>